<evidence type="ECO:0000256" key="10">
    <source>
        <dbReference type="ARBA" id="ARBA00023244"/>
    </source>
</evidence>
<evidence type="ECO:0000256" key="2">
    <source>
        <dbReference type="ARBA" id="ARBA00004804"/>
    </source>
</evidence>
<feature type="transmembrane region" description="Helical" evidence="15">
    <location>
        <begin position="50"/>
        <end position="70"/>
    </location>
</feature>
<protein>
    <recommendedName>
        <fullName evidence="6">Uroporphyrinogen decarboxylase</fullName>
        <ecNumber evidence="5">4.1.1.37</ecNumber>
    </recommendedName>
</protein>
<name>A0A086JMJ5_TOXGO</name>
<keyword evidence="15" id="KW-0472">Membrane</keyword>
<comment type="subunit">
    <text evidence="4">Homodimer.</text>
</comment>
<dbReference type="InterPro" id="IPR000257">
    <property type="entry name" value="Uroporphyrinogen_deCOase"/>
</dbReference>
<evidence type="ECO:0000259" key="16">
    <source>
        <dbReference type="PROSITE" id="PS00906"/>
    </source>
</evidence>
<dbReference type="GO" id="GO:0006782">
    <property type="term" value="P:protoporphyrinogen IX biosynthetic process"/>
    <property type="evidence" value="ECO:0007669"/>
    <property type="project" value="UniProtKB-UniPathway"/>
</dbReference>
<feature type="domain" description="Uroporphyrinogen decarboxylase (URO-D)" evidence="16">
    <location>
        <begin position="288"/>
        <end position="297"/>
    </location>
</feature>
<dbReference type="VEuPathDB" id="ToxoDB:TGP89_289940"/>
<evidence type="ECO:0000256" key="15">
    <source>
        <dbReference type="SAM" id="Phobius"/>
    </source>
</evidence>
<dbReference type="InterPro" id="IPR038071">
    <property type="entry name" value="UROD/MetE-like_sf"/>
</dbReference>
<reference evidence="17 18" key="1">
    <citation type="submission" date="2014-03" db="EMBL/GenBank/DDBJ databases">
        <authorList>
            <person name="Sibley D."/>
            <person name="Venepally P."/>
            <person name="Karamycheva S."/>
            <person name="Hadjithomas M."/>
            <person name="Khan A."/>
            <person name="Brunk B."/>
            <person name="Roos D."/>
            <person name="Caler E."/>
            <person name="Lorenzi H."/>
        </authorList>
    </citation>
    <scope>NUCLEOTIDE SEQUENCE [LARGE SCALE GENOMIC DNA]</scope>
    <source>
        <strain evidence="18">p89</strain>
    </source>
</reference>
<keyword evidence="15" id="KW-0812">Transmembrane</keyword>
<dbReference type="PANTHER" id="PTHR21091:SF169">
    <property type="entry name" value="UROPORPHYRINOGEN DECARBOXYLASE"/>
    <property type="match status" value="1"/>
</dbReference>
<dbReference type="EMBL" id="AEYI02001769">
    <property type="protein sequence ID" value="KFG33363.1"/>
    <property type="molecule type" value="Genomic_DNA"/>
</dbReference>
<evidence type="ECO:0000256" key="7">
    <source>
        <dbReference type="ARBA" id="ARBA00022490"/>
    </source>
</evidence>
<evidence type="ECO:0000256" key="9">
    <source>
        <dbReference type="ARBA" id="ARBA00023239"/>
    </source>
</evidence>
<evidence type="ECO:0000256" key="11">
    <source>
        <dbReference type="ARBA" id="ARBA00045708"/>
    </source>
</evidence>
<organism evidence="17 18">
    <name type="scientific">Toxoplasma gondii p89</name>
    <dbReference type="NCBI Taxonomy" id="943119"/>
    <lineage>
        <taxon>Eukaryota</taxon>
        <taxon>Sar</taxon>
        <taxon>Alveolata</taxon>
        <taxon>Apicomplexa</taxon>
        <taxon>Conoidasida</taxon>
        <taxon>Coccidia</taxon>
        <taxon>Eucoccidiorida</taxon>
        <taxon>Eimeriorina</taxon>
        <taxon>Sarcocystidae</taxon>
        <taxon>Toxoplasma</taxon>
    </lineage>
</organism>
<dbReference type="CDD" id="cd00717">
    <property type="entry name" value="URO-D"/>
    <property type="match status" value="1"/>
</dbReference>
<evidence type="ECO:0000313" key="18">
    <source>
        <dbReference type="Proteomes" id="UP000028828"/>
    </source>
</evidence>
<dbReference type="Gene3D" id="3.20.20.210">
    <property type="match status" value="1"/>
</dbReference>
<dbReference type="GO" id="GO:0005829">
    <property type="term" value="C:cytosol"/>
    <property type="evidence" value="ECO:0007669"/>
    <property type="project" value="UniProtKB-SubCell"/>
</dbReference>
<keyword evidence="9 17" id="KW-0456">Lyase</keyword>
<proteinExistence type="inferred from homology"/>
<comment type="pathway">
    <text evidence="2">Porphyrin-containing compound metabolism; protoporphyrin-IX biosynthesis; coproporphyrinogen-III from 5-aminolevulinate: step 4/4.</text>
</comment>
<feature type="region of interest" description="Disordered" evidence="14">
    <location>
        <begin position="559"/>
        <end position="588"/>
    </location>
</feature>
<comment type="caution">
    <text evidence="17">The sequence shown here is derived from an EMBL/GenBank/DDBJ whole genome shotgun (WGS) entry which is preliminary data.</text>
</comment>
<feature type="compositionally biased region" description="Basic and acidic residues" evidence="14">
    <location>
        <begin position="143"/>
        <end position="165"/>
    </location>
</feature>
<evidence type="ECO:0000256" key="12">
    <source>
        <dbReference type="ARBA" id="ARBA00047341"/>
    </source>
</evidence>
<evidence type="ECO:0000256" key="1">
    <source>
        <dbReference type="ARBA" id="ARBA00004514"/>
    </source>
</evidence>
<dbReference type="GO" id="GO:0004853">
    <property type="term" value="F:uroporphyrinogen decarboxylase activity"/>
    <property type="evidence" value="ECO:0007669"/>
    <property type="project" value="UniProtKB-EC"/>
</dbReference>
<comment type="catalytic activity">
    <reaction evidence="13">
        <text>uroporphyrinogen III + 4 H(+) = coproporphyrinogen III + 4 CO2</text>
        <dbReference type="Rhea" id="RHEA:19865"/>
        <dbReference type="ChEBI" id="CHEBI:15378"/>
        <dbReference type="ChEBI" id="CHEBI:16526"/>
        <dbReference type="ChEBI" id="CHEBI:57308"/>
        <dbReference type="ChEBI" id="CHEBI:57309"/>
        <dbReference type="EC" id="4.1.1.37"/>
    </reaction>
    <physiologicalReaction direction="left-to-right" evidence="13">
        <dbReference type="Rhea" id="RHEA:19866"/>
    </physiologicalReaction>
</comment>
<dbReference type="PANTHER" id="PTHR21091">
    <property type="entry name" value="METHYLTETRAHYDROFOLATE:HOMOCYSTEINE METHYLTRANSFERASE RELATED"/>
    <property type="match status" value="1"/>
</dbReference>
<feature type="compositionally biased region" description="Basic and acidic residues" evidence="14">
    <location>
        <begin position="572"/>
        <end position="587"/>
    </location>
</feature>
<dbReference type="SUPFAM" id="SSF51726">
    <property type="entry name" value="UROD/MetE-like"/>
    <property type="match status" value="1"/>
</dbReference>
<dbReference type="FunFam" id="3.20.20.210:FF:000008">
    <property type="entry name" value="Uroporphyrinogen decarboxylase"/>
    <property type="match status" value="1"/>
</dbReference>
<evidence type="ECO:0000256" key="4">
    <source>
        <dbReference type="ARBA" id="ARBA00011738"/>
    </source>
</evidence>
<dbReference type="Proteomes" id="UP000028828">
    <property type="component" value="Unassembled WGS sequence"/>
</dbReference>
<dbReference type="EC" id="4.1.1.37" evidence="5"/>
<evidence type="ECO:0000256" key="8">
    <source>
        <dbReference type="ARBA" id="ARBA00022793"/>
    </source>
</evidence>
<dbReference type="Pfam" id="PF01208">
    <property type="entry name" value="URO-D"/>
    <property type="match status" value="1"/>
</dbReference>
<sequence length="665" mass="73810">MQASSSSPSLLDERESSLPPRLSIFVCTKSMSVLHLLSRSRTPRPLRLRSPFSFVCLCFFVALFHFLGAFSTCRQLPVSSLGDAAHMDMSWWRGPGVHTAHAYGFSEDRGETGLHSLAPSLSGNSSRTERHPHHVLPRVSQSQEERRETEERDSEDAARAKNEWTAAEKEQLLQSSLGFFSGGVRSFFFPKGTANMTLESAGSERTDDAPPALYTLTPDDERALIRSQRTAYKANPREPLVNDSLRRAALGPARYARLVEKTVELATAGRHGGDTEQKTAGEEPFLTPVWMMRQAGRYLPEFRNMRRQHGFLEVCRDPRLASELTLQPYRRFPQLDAVIIFSDILVIPEAMGMKLSMEEGVGPRFAWRIESPADMQKLNFKPDVEGTLGYVFDAVYVTSQQLAGAIPLIGFCGGPLTLLTYMVEGGGSKTWRQAKKFVYEHPEATHTLLQVITDICVEYLVGQVDAGAQVLQVFDTNASQFAAETYDEIGAPYMASIAKRVKARRPHVTMIAFPKDRPSAGFADSAFDVISLGSSAEIESMQRRFSGQCEEKIDQVTAGEAELTRSDASATESDRDRKSDVRGDRKALQGNLDPQVLYTDTATIKRETAKMIRRFGVGRHIANLGHGMEPEMKPEHAKAFIDGVKEASAAYIRELRGEGQDTSTV</sequence>
<evidence type="ECO:0000256" key="14">
    <source>
        <dbReference type="SAM" id="MobiDB-lite"/>
    </source>
</evidence>
<dbReference type="UniPathway" id="UPA00251">
    <property type="reaction ID" value="UER00321"/>
</dbReference>
<dbReference type="InterPro" id="IPR006361">
    <property type="entry name" value="Uroporphyrinogen_deCO2ase_HemE"/>
</dbReference>
<accession>A0A086JMJ5</accession>
<keyword evidence="8" id="KW-0210">Decarboxylase</keyword>
<dbReference type="OrthoDB" id="339900at2759"/>
<evidence type="ECO:0000256" key="13">
    <source>
        <dbReference type="ARBA" id="ARBA00048411"/>
    </source>
</evidence>
<keyword evidence="7" id="KW-0963">Cytoplasm</keyword>
<evidence type="ECO:0000256" key="3">
    <source>
        <dbReference type="ARBA" id="ARBA00009935"/>
    </source>
</evidence>
<comment type="catalytic activity">
    <reaction evidence="12">
        <text>uroporphyrinogen I + 4 H(+) = coproporphyrinogen I + 4 CO2</text>
        <dbReference type="Rhea" id="RHEA:31239"/>
        <dbReference type="ChEBI" id="CHEBI:15378"/>
        <dbReference type="ChEBI" id="CHEBI:16526"/>
        <dbReference type="ChEBI" id="CHEBI:62626"/>
        <dbReference type="ChEBI" id="CHEBI:62631"/>
    </reaction>
    <physiologicalReaction direction="left-to-right" evidence="12">
        <dbReference type="Rhea" id="RHEA:31240"/>
    </physiologicalReaction>
</comment>
<comment type="similarity">
    <text evidence="3">Belongs to the uroporphyrinogen decarboxylase family.</text>
</comment>
<evidence type="ECO:0000313" key="17">
    <source>
        <dbReference type="EMBL" id="KFG33363.1"/>
    </source>
</evidence>
<comment type="function">
    <text evidence="11">Catalyzes the sequential decarboxylation of the four acetate side chains of uroporphyrinogen to form coproporphyrinogen and participates in the fifth step in the heme biosynthetic pathway. Isomer I or isomer III of uroporphyrinogen may serve as substrate, but only coproporphyrinogen III can ultimately be converted to heme. In vitro also decarboxylates pentacarboxylate porphyrinogen I.</text>
</comment>
<comment type="subcellular location">
    <subcellularLocation>
        <location evidence="1">Cytoplasm</location>
        <location evidence="1">Cytosol</location>
    </subcellularLocation>
</comment>
<keyword evidence="10" id="KW-0627">Porphyrin biosynthesis</keyword>
<dbReference type="AlphaFoldDB" id="A0A086JMJ5"/>
<keyword evidence="15" id="KW-1133">Transmembrane helix</keyword>
<feature type="region of interest" description="Disordered" evidence="14">
    <location>
        <begin position="114"/>
        <end position="165"/>
    </location>
</feature>
<evidence type="ECO:0000256" key="5">
    <source>
        <dbReference type="ARBA" id="ARBA00012288"/>
    </source>
</evidence>
<dbReference type="PROSITE" id="PS00906">
    <property type="entry name" value="UROD_1"/>
    <property type="match status" value="1"/>
</dbReference>
<evidence type="ECO:0000256" key="6">
    <source>
        <dbReference type="ARBA" id="ARBA00014308"/>
    </source>
</evidence>
<gene>
    <name evidence="17" type="ORF">TGP89_289940</name>
</gene>